<organism evidence="3 4">
    <name type="scientific">Pontibacillus yanchengensis</name>
    <dbReference type="NCBI Taxonomy" id="462910"/>
    <lineage>
        <taxon>Bacteria</taxon>
        <taxon>Bacillati</taxon>
        <taxon>Bacillota</taxon>
        <taxon>Bacilli</taxon>
        <taxon>Bacillales</taxon>
        <taxon>Bacillaceae</taxon>
        <taxon>Pontibacillus</taxon>
    </lineage>
</organism>
<dbReference type="AlphaFoldDB" id="A0A6I5A179"/>
<evidence type="ECO:0000256" key="1">
    <source>
        <dbReference type="ARBA" id="ARBA00023125"/>
    </source>
</evidence>
<sequence>MDKLINITVKYICGRSILMSSTLGERVKSLRIENQLSQAKLASIMGLSKSYVGCLERGSRKGSDQTLIKLAQYFNIPSDELLQLRDEKGNIISFELSKKKRNKEEAIKYPNYIKELVEDLLDFNPWIHQQMVDELNEELQHKLSKLLNSYSLDQVKEKIVAIKNYWLALVNEKNSPMLEWEKVKGIIKEKDKDYYFKLTLREPVVSTLLQEEKSNITTFEALIGEPSVYYEDVENLPYLTTPQKIITYLWFSPRVSTLGQFRYLKEYTPNVDYLTCNDHKLNWFIQQHQYDKKTSAF</sequence>
<dbReference type="PANTHER" id="PTHR46558">
    <property type="entry name" value="TRACRIPTIONAL REGULATORY PROTEIN-RELATED-RELATED"/>
    <property type="match status" value="1"/>
</dbReference>
<dbReference type="CDD" id="cd00093">
    <property type="entry name" value="HTH_XRE"/>
    <property type="match status" value="1"/>
</dbReference>
<comment type="caution">
    <text evidence="3">The sequence shown here is derived from an EMBL/GenBank/DDBJ whole genome shotgun (WGS) entry which is preliminary data.</text>
</comment>
<dbReference type="SUPFAM" id="SSF47413">
    <property type="entry name" value="lambda repressor-like DNA-binding domains"/>
    <property type="match status" value="1"/>
</dbReference>
<dbReference type="PANTHER" id="PTHR46558:SF4">
    <property type="entry name" value="DNA-BIDING PHAGE PROTEIN"/>
    <property type="match status" value="1"/>
</dbReference>
<dbReference type="Pfam" id="PF12844">
    <property type="entry name" value="HTH_19"/>
    <property type="match status" value="1"/>
</dbReference>
<protein>
    <submittedName>
        <fullName evidence="3">Helix-turn-helix domain-containing protein</fullName>
    </submittedName>
</protein>
<evidence type="ECO:0000313" key="3">
    <source>
        <dbReference type="EMBL" id="MYL34280.1"/>
    </source>
</evidence>
<feature type="domain" description="HTH cro/C1-type" evidence="2">
    <location>
        <begin position="27"/>
        <end position="81"/>
    </location>
</feature>
<dbReference type="EMBL" id="WMEQ01000008">
    <property type="protein sequence ID" value="MYL34280.1"/>
    <property type="molecule type" value="Genomic_DNA"/>
</dbReference>
<dbReference type="Proteomes" id="UP000468638">
    <property type="component" value="Unassembled WGS sequence"/>
</dbReference>
<dbReference type="Gene3D" id="1.10.260.40">
    <property type="entry name" value="lambda repressor-like DNA-binding domains"/>
    <property type="match status" value="1"/>
</dbReference>
<evidence type="ECO:0000259" key="2">
    <source>
        <dbReference type="PROSITE" id="PS50943"/>
    </source>
</evidence>
<proteinExistence type="predicted"/>
<dbReference type="InterPro" id="IPR001387">
    <property type="entry name" value="Cro/C1-type_HTH"/>
</dbReference>
<keyword evidence="1" id="KW-0238">DNA-binding</keyword>
<gene>
    <name evidence="3" type="ORF">GLW05_11790</name>
</gene>
<dbReference type="PROSITE" id="PS50943">
    <property type="entry name" value="HTH_CROC1"/>
    <property type="match status" value="1"/>
</dbReference>
<evidence type="ECO:0000313" key="4">
    <source>
        <dbReference type="Proteomes" id="UP000468638"/>
    </source>
</evidence>
<accession>A0A6I5A179</accession>
<dbReference type="GO" id="GO:0003677">
    <property type="term" value="F:DNA binding"/>
    <property type="evidence" value="ECO:0007669"/>
    <property type="project" value="UniProtKB-KW"/>
</dbReference>
<name>A0A6I5A179_9BACI</name>
<dbReference type="InterPro" id="IPR010982">
    <property type="entry name" value="Lambda_DNA-bd_dom_sf"/>
</dbReference>
<dbReference type="SMART" id="SM00530">
    <property type="entry name" value="HTH_XRE"/>
    <property type="match status" value="1"/>
</dbReference>
<reference evidence="3 4" key="1">
    <citation type="submission" date="2019-11" db="EMBL/GenBank/DDBJ databases">
        <title>Genome sequences of 17 halophilic strains isolated from different environments.</title>
        <authorList>
            <person name="Furrow R.E."/>
        </authorList>
    </citation>
    <scope>NUCLEOTIDE SEQUENCE [LARGE SCALE GENOMIC DNA]</scope>
    <source>
        <strain evidence="3 4">22514_16_FS</strain>
    </source>
</reference>